<evidence type="ECO:0000256" key="1">
    <source>
        <dbReference type="SAM" id="MobiDB-lite"/>
    </source>
</evidence>
<comment type="caution">
    <text evidence="2">The sequence shown here is derived from an EMBL/GenBank/DDBJ whole genome shotgun (WGS) entry which is preliminary data.</text>
</comment>
<protein>
    <submittedName>
        <fullName evidence="2">Uncharacterized protein</fullName>
    </submittedName>
</protein>
<organism evidence="2 3">
    <name type="scientific">Burkholderia multivorans CGD2</name>
    <dbReference type="NCBI Taxonomy" id="513052"/>
    <lineage>
        <taxon>Bacteria</taxon>
        <taxon>Pseudomonadati</taxon>
        <taxon>Pseudomonadota</taxon>
        <taxon>Betaproteobacteria</taxon>
        <taxon>Burkholderiales</taxon>
        <taxon>Burkholderiaceae</taxon>
        <taxon>Burkholderia</taxon>
        <taxon>Burkholderia cepacia complex</taxon>
    </lineage>
</organism>
<evidence type="ECO:0000313" key="2">
    <source>
        <dbReference type="EMBL" id="EEE04324.1"/>
    </source>
</evidence>
<dbReference type="EMBL" id="ACFC01000016">
    <property type="protein sequence ID" value="EEE04324.1"/>
    <property type="molecule type" value="Genomic_DNA"/>
</dbReference>
<gene>
    <name evidence="2" type="ORF">BURMUCGD2_1635</name>
</gene>
<reference evidence="2 3" key="1">
    <citation type="journal article" date="2012" name="J. Bacteriol.">
        <title>Draft Genome Sequence Determination for Cystic Fibrosis and Chronic Granulomatous Disease Burkholderia multivorans Isolates.</title>
        <authorList>
            <person name="Varga J.J."/>
            <person name="Losada L."/>
            <person name="Zelazny A.M."/>
            <person name="Brinkac L."/>
            <person name="Harkins D."/>
            <person name="Radune D."/>
            <person name="Hostetler J."/>
            <person name="Sampaio E.P."/>
            <person name="Ronning C.M."/>
            <person name="Nierman W.C."/>
            <person name="Greenberg D.E."/>
            <person name="Holland S.M."/>
            <person name="Goldberg J.B."/>
        </authorList>
    </citation>
    <scope>NUCLEOTIDE SEQUENCE [LARGE SCALE GENOMIC DNA]</scope>
    <source>
        <strain evidence="2 3">CGD2</strain>
    </source>
</reference>
<dbReference type="Proteomes" id="UP000004535">
    <property type="component" value="Unassembled WGS sequence"/>
</dbReference>
<proteinExistence type="predicted"/>
<name>B9BXZ7_9BURK</name>
<accession>B9BXZ7</accession>
<feature type="region of interest" description="Disordered" evidence="1">
    <location>
        <begin position="1"/>
        <end position="39"/>
    </location>
</feature>
<sequence>MRERGDAGPKRKAIENEANGDSNDSAPERRKTAKPLFVL</sequence>
<evidence type="ECO:0000313" key="3">
    <source>
        <dbReference type="Proteomes" id="UP000004535"/>
    </source>
</evidence>
<feature type="compositionally biased region" description="Basic and acidic residues" evidence="1">
    <location>
        <begin position="1"/>
        <end position="15"/>
    </location>
</feature>
<dbReference type="AlphaFoldDB" id="B9BXZ7"/>